<reference evidence="1 2" key="1">
    <citation type="journal article" date="2001" name="Nature">
        <title>Initial sequencing and analysis of the human genome.</title>
        <authorList>
            <consortium name="International Human Genome Sequencing Consortium"/>
            <person name="Lander E.S."/>
            <person name="Linton L.M."/>
            <person name="Birren B."/>
            <person name="Nusbaum C."/>
            <person name="Zody M.C."/>
            <person name="Baldwin J."/>
            <person name="Devon K."/>
            <person name="Dewar K."/>
            <person name="Doyle M."/>
            <person name="FitzHugh W."/>
            <person name="Funke R."/>
            <person name="Gage D."/>
            <person name="Harris K."/>
            <person name="Heaford A."/>
            <person name="Howland J."/>
            <person name="Kann L."/>
            <person name="Lehoczky J."/>
            <person name="LeVine R."/>
            <person name="McEwan P."/>
            <person name="McKernan K."/>
            <person name="Meldrim J."/>
            <person name="Mesirov J.P."/>
            <person name="Miranda C."/>
            <person name="Morris W."/>
            <person name="Naylor J."/>
            <person name="Raymond C."/>
            <person name="Rosetti M."/>
            <person name="Santos R."/>
            <person name="Sheridan A."/>
            <person name="Sougnez C."/>
            <person name="Stange-Thomann N."/>
            <person name="Stojanovic N."/>
            <person name="Subramanian A."/>
            <person name="Wyman D."/>
            <person name="Rogers J."/>
            <person name="Sulston J."/>
            <person name="Ainscough R."/>
            <person name="Beck S."/>
            <person name="Bentley D."/>
            <person name="Burton J."/>
            <person name="Clee C."/>
            <person name="Carter N."/>
            <person name="Coulson A."/>
            <person name="Deadman R."/>
            <person name="Deloukas P."/>
            <person name="Dunham A."/>
            <person name="Dunham I."/>
            <person name="Durbin R."/>
            <person name="French L."/>
            <person name="Grafham D."/>
            <person name="Gregory S."/>
            <person name="Hubbard T."/>
            <person name="Humphray S."/>
            <person name="Hunt A."/>
            <person name="Jones M."/>
            <person name="Lloyd C."/>
            <person name="McMurray A."/>
            <person name="Matthews L."/>
            <person name="Mercer S."/>
            <person name="Milne S."/>
            <person name="Mullikin J.C."/>
            <person name="Mungall A."/>
            <person name="Plumb R."/>
            <person name="Ross M."/>
            <person name="Shownkeen R."/>
            <person name="Sims S."/>
            <person name="Waterston R.H."/>
            <person name="Wilson R.K."/>
            <person name="Hillier L.W."/>
            <person name="McPherson J.D."/>
            <person name="Marra M.A."/>
            <person name="Mardis E.R."/>
            <person name="Fulton L.A."/>
            <person name="Chinwalla A.T."/>
            <person name="Pepin K.H."/>
            <person name="Gish W.R."/>
            <person name="Chissoe S.L."/>
            <person name="Wendl M.C."/>
            <person name="Delehaunty K.D."/>
            <person name="Miner T.L."/>
            <person name="Delehaunty A."/>
            <person name="Kramer J.B."/>
            <person name="Cook L.L."/>
            <person name="Fulton R.S."/>
            <person name="Johnson D.L."/>
            <person name="Minx P.J."/>
            <person name="Clifton S.W."/>
            <person name="Hawkins T."/>
            <person name="Branscomb E."/>
            <person name="Predki P."/>
            <person name="Richardson P."/>
            <person name="Wenning S."/>
            <person name="Slezak T."/>
            <person name="Doggett N."/>
            <person name="Cheng J.F."/>
            <person name="Olsen A."/>
            <person name="Lucas S."/>
            <person name="Elkin C."/>
            <person name="Uberbacher E."/>
            <person name="Frazier M."/>
            <person name="Gibbs R.A."/>
            <person name="Muzny D.M."/>
            <person name="Scherer S.E."/>
            <person name="Bouck J.B."/>
            <person name="Sodergren E.J."/>
            <person name="Worley K.C."/>
            <person name="Rives C.M."/>
            <person name="Gorrell J.H."/>
            <person name="Metzker M.L."/>
            <person name="Naylor S.L."/>
            <person name="Kucherlapati R.S."/>
            <person name="Nelson D.L."/>
            <person name="Weinstock G.M."/>
            <person name="Sakaki Y."/>
            <person name="Fujiyama A."/>
            <person name="Hattori M."/>
            <person name="Yada T."/>
            <person name="Toyoda A."/>
            <person name="Itoh T."/>
            <person name="Kawagoe C."/>
            <person name="Watanabe H."/>
            <person name="Totoki Y."/>
            <person name="Taylor T."/>
            <person name="Weissenbach J."/>
            <person name="Heilig R."/>
            <person name="Saurin W."/>
            <person name="Artiguenave F."/>
            <person name="Brottier P."/>
            <person name="Bruls T."/>
            <person name="Pelletier E."/>
            <person name="Robert C."/>
            <person name="Wincker P."/>
            <person name="Smith D.R."/>
            <person name="Doucette-Stamm L."/>
            <person name="Rubenfield M."/>
            <person name="Weinstock K."/>
            <person name="Lee H.M."/>
            <person name="Dubois J."/>
            <person name="Rosenthal A."/>
            <person name="Platzer M."/>
            <person name="Nyakatura G."/>
            <person name="Taudien S."/>
            <person name="Rump A."/>
            <person name="Yang H."/>
            <person name="Yu J."/>
            <person name="Wang J."/>
            <person name="Huang G."/>
            <person name="Gu J."/>
            <person name="Hood L."/>
            <person name="Rowen L."/>
            <person name="Madan A."/>
            <person name="Qin S."/>
            <person name="Davis R.W."/>
            <person name="Federspiel N.A."/>
            <person name="Abola A.P."/>
            <person name="Proctor M.J."/>
            <person name="Myers R.M."/>
            <person name="Schmutz J."/>
            <person name="Dickson M."/>
            <person name="Grimwood J."/>
            <person name="Cox D.R."/>
            <person name="Olson M.V."/>
            <person name="Kaul R."/>
            <person name="Raymond C."/>
            <person name="Shimizu N."/>
            <person name="Kawasaki K."/>
            <person name="Minoshima S."/>
            <person name="Evans G.A."/>
            <person name="Athanasiou M."/>
            <person name="Schultz R."/>
            <person name="Roe B.A."/>
            <person name="Chen F."/>
            <person name="Pan H."/>
            <person name="Ramser J."/>
            <person name="Lehrach H."/>
            <person name="Reinhardt R."/>
            <person name="McCombie W.R."/>
            <person name="de la Bastide M."/>
            <person name="Dedhia N."/>
            <person name="Blocker H."/>
            <person name="Hornischer K."/>
            <person name="Nordsiek G."/>
            <person name="Agarwala R."/>
            <person name="Aravind L."/>
            <person name="Bailey J.A."/>
            <person name="Bateman A."/>
            <person name="Batzoglou S."/>
            <person name="Birney E."/>
            <person name="Bork P."/>
            <person name="Brown D.G."/>
            <person name="Burge C.B."/>
            <person name="Cerutti L."/>
            <person name="Chen H.C."/>
            <person name="Church D."/>
            <person name="Clamp M."/>
            <person name="Copley R.R."/>
            <person name="Doerks T."/>
            <person name="Eddy S.R."/>
            <person name="Eichler E.E."/>
            <person name="Furey T.S."/>
            <person name="Galagan J."/>
            <person name="Gilbert J.G."/>
            <person name="Harmon C."/>
            <person name="Hayashizaki Y."/>
            <person name="Haussler D."/>
            <person name="Hermjakob H."/>
            <person name="Hokamp K."/>
            <person name="Jang W."/>
            <person name="Johnson L.S."/>
            <person name="Jones T.A."/>
            <person name="Kasif S."/>
            <person name="Kaspryzk A."/>
            <person name="Kennedy S."/>
            <person name="Kent W.J."/>
            <person name="Kitts P."/>
            <person name="Koonin E.V."/>
            <person name="Korf I."/>
            <person name="Kulp D."/>
            <person name="Lancet D."/>
            <person name="Lowe T.M."/>
            <person name="McLysaght A."/>
            <person name="Mikkelsen T."/>
            <person name="Moran J.V."/>
            <person name="Mulder N."/>
            <person name="Pollara V.J."/>
            <person name="Ponting C.P."/>
            <person name="Schuler G."/>
            <person name="Schultz J."/>
            <person name="Slater G."/>
            <person name="Smit A.F."/>
            <person name="Stupka E."/>
            <person name="Szustakowski J."/>
            <person name="Thierry-Mieg D."/>
            <person name="Thierry-Mieg J."/>
            <person name="Wagner L."/>
            <person name="Wallis J."/>
            <person name="Wheeler R."/>
            <person name="Williams A."/>
            <person name="Wolf Y.I."/>
            <person name="Wolfe K.H."/>
            <person name="Yang S.P."/>
            <person name="Yeh R.F."/>
            <person name="Collins F."/>
            <person name="Guyer M.S."/>
            <person name="Peterson J."/>
            <person name="Felsenfeld A."/>
            <person name="Wetterstrand K.A."/>
            <person name="Patrinos A."/>
            <person name="Morgan M.J."/>
            <person name="de Jong P."/>
            <person name="Catanese J.J."/>
            <person name="Osoegawa K."/>
            <person name="Shizuya H."/>
            <person name="Choi S."/>
            <person name="Chen Y.J."/>
        </authorList>
    </citation>
    <scope>NUCLEOTIDE SEQUENCE [LARGE SCALE GENOMIC DNA]</scope>
</reference>
<evidence type="ECO:0007829" key="4">
    <source>
        <dbReference type="ProteomicsDB" id="A0A8V8TPT8"/>
    </source>
</evidence>
<dbReference type="EMBL" id="AC019080">
    <property type="status" value="NOT_ANNOTATED_CDS"/>
    <property type="molecule type" value="Genomic_DNA"/>
</dbReference>
<reference evidence="1" key="4">
    <citation type="submission" date="2025-08" db="UniProtKB">
        <authorList>
            <consortium name="Ensembl"/>
        </authorList>
    </citation>
    <scope>IDENTIFICATION</scope>
</reference>
<gene>
    <name evidence="1" type="primary">NFE2L2</name>
</gene>
<reference evidence="1 2" key="3">
    <citation type="journal article" date="2005" name="Nature">
        <title>Generation and annotation of the DNA sequences of human chromosomes 2 and 4.</title>
        <authorList>
            <person name="Hillier L.W."/>
            <person name="Graves T.A."/>
            <person name="Fulton R.S."/>
            <person name="Fulton L.A."/>
            <person name="Pepin K.H."/>
            <person name="Minx P."/>
            <person name="Wagner-McPherson C."/>
            <person name="Layman D."/>
            <person name="Wylie K."/>
            <person name="Sekhon M."/>
            <person name="Becker M.C."/>
            <person name="Fewell G.A."/>
            <person name="Delehaunty K.D."/>
            <person name="Miner T.L."/>
            <person name="Nash W.E."/>
            <person name="Kremitzki C."/>
            <person name="Oddy L."/>
            <person name="Du H."/>
            <person name="Sun H."/>
            <person name="Bradshaw-Cordum H."/>
            <person name="Ali J."/>
            <person name="Carter J."/>
            <person name="Cordes M."/>
            <person name="Harris A."/>
            <person name="Isak A."/>
            <person name="van Brunt A."/>
            <person name="Nguyen C."/>
            <person name="Du F."/>
            <person name="Courtney L."/>
            <person name="Kalicki J."/>
            <person name="Ozersky P."/>
            <person name="Abbott S."/>
            <person name="Armstrong J."/>
            <person name="Belter E.A."/>
            <person name="Caruso L."/>
            <person name="Cedroni M."/>
            <person name="Cotton M."/>
            <person name="Davidson T."/>
            <person name="Desai A."/>
            <person name="Elliott G."/>
            <person name="Erb T."/>
            <person name="Fronick C."/>
            <person name="Gaige T."/>
            <person name="Haakenson W."/>
            <person name="Haglund K."/>
            <person name="Holmes A."/>
            <person name="Harkins R."/>
            <person name="Kim K."/>
            <person name="Kruchowski S.S."/>
            <person name="Strong C.M."/>
            <person name="Grewal N."/>
            <person name="Goyea E."/>
            <person name="Hou S."/>
            <person name="Levy A."/>
            <person name="Martinka S."/>
            <person name="Mead K."/>
            <person name="McLellan M.D."/>
            <person name="Meyer R."/>
            <person name="Randall-Maher J."/>
            <person name="Tomlinson C."/>
            <person name="Dauphin-Kohlberg S."/>
            <person name="Kozlowicz-Reilly A."/>
            <person name="Shah N."/>
            <person name="Swearengen-Shahid S."/>
            <person name="Snider J."/>
            <person name="Strong J.T."/>
            <person name="Thompson J."/>
            <person name="Yoakum M."/>
            <person name="Leonard S."/>
            <person name="Pearman C."/>
            <person name="Trani L."/>
            <person name="Radionenko M."/>
            <person name="Waligorski J.E."/>
            <person name="Wang C."/>
            <person name="Rock S.M."/>
            <person name="Tin-Wollam A.M."/>
            <person name="Maupin R."/>
            <person name="Latreille P."/>
            <person name="Wendl M.C."/>
            <person name="Yang S.P."/>
            <person name="Pohl C."/>
            <person name="Wallis J.W."/>
            <person name="Spieth J."/>
            <person name="Bieri T.A."/>
            <person name="Berkowicz N."/>
            <person name="Nelson J.O."/>
            <person name="Osborne J."/>
            <person name="Ding L."/>
            <person name="Meyer R."/>
            <person name="Sabo A."/>
            <person name="Shotland Y."/>
            <person name="Sinha P."/>
            <person name="Wohldmann P.E."/>
            <person name="Cook L.L."/>
            <person name="Hickenbotham M.T."/>
            <person name="Eldred J."/>
            <person name="Williams D."/>
            <person name="Jones T.A."/>
            <person name="She X."/>
            <person name="Ciccarelli F.D."/>
            <person name="Izaurralde E."/>
            <person name="Taylor J."/>
            <person name="Schmutz J."/>
            <person name="Myers R.M."/>
            <person name="Cox D.R."/>
            <person name="Huang X."/>
            <person name="McPherson J.D."/>
            <person name="Mardis E.R."/>
            <person name="Clifton S.W."/>
            <person name="Warren W.C."/>
            <person name="Chinwalla A.T."/>
            <person name="Eddy S.R."/>
            <person name="Marra M.A."/>
            <person name="Ovcharenko I."/>
            <person name="Furey T.S."/>
            <person name="Miller W."/>
            <person name="Eichler E.E."/>
            <person name="Bork P."/>
            <person name="Suyama M."/>
            <person name="Torrents D."/>
            <person name="Waterston R.H."/>
            <person name="Wilson R.K."/>
        </authorList>
    </citation>
    <scope>NUCLEOTIDE SEQUENCE [LARGE SCALE GENOMIC DNA]</scope>
</reference>
<dbReference type="GO" id="GO:0006357">
    <property type="term" value="P:regulation of transcription by RNA polymerase II"/>
    <property type="evidence" value="ECO:0007669"/>
    <property type="project" value="InterPro"/>
</dbReference>
<reference evidence="1 2" key="2">
    <citation type="journal article" date="2004" name="Nature">
        <title>Finishing the euchromatic sequence of the human genome.</title>
        <authorList>
            <consortium name="International Human Genome Sequencing Consortium"/>
        </authorList>
    </citation>
    <scope>NUCLEOTIDE SEQUENCE [LARGE SCALE GENOMIC DNA]</scope>
</reference>
<dbReference type="PANTHER" id="PTHR24411">
    <property type="entry name" value="NUCLEAR FACTOR ERYTHROID 2-RELATED FACTOR"/>
    <property type="match status" value="1"/>
</dbReference>
<evidence type="ECO:0007829" key="3">
    <source>
        <dbReference type="PeptideAtlas" id="A0A8V8TPT8"/>
    </source>
</evidence>
<dbReference type="OpenTargets" id="ENSG00000116044"/>
<accession>A0A8V8TPT8</accession>
<dbReference type="GO" id="GO:0003700">
    <property type="term" value="F:DNA-binding transcription factor activity"/>
    <property type="evidence" value="ECO:0007669"/>
    <property type="project" value="InterPro"/>
</dbReference>
<dbReference type="InterPro" id="IPR047167">
    <property type="entry name" value="NFE2-like"/>
</dbReference>
<reference evidence="1" key="5">
    <citation type="submission" date="2025-09" db="UniProtKB">
        <authorList>
            <consortium name="Ensembl"/>
        </authorList>
    </citation>
    <scope>IDENTIFICATION</scope>
</reference>
<dbReference type="HGNC" id="HGNC:7782">
    <property type="gene designation" value="NFE2L2"/>
</dbReference>
<sequence length="76" mass="9289">MDLIDILWRQDIDLGVSREVFDFSQRRKEYELEKQKKLEKERQEQLQKEQEKAFFAQLQLDEETGCPHSQIRCFVL</sequence>
<keyword evidence="3 4" id="KW-1267">Proteomics identification</keyword>
<dbReference type="Proteomes" id="UP000005640">
    <property type="component" value="Chromosome 2"/>
</dbReference>
<dbReference type="Ensembl" id="ENST00000699299.1">
    <property type="protein sequence ID" value="ENSP00000514279.1"/>
    <property type="gene ID" value="ENSG00000116044.18"/>
</dbReference>
<dbReference type="PANTHER" id="PTHR24411:SF3">
    <property type="entry name" value="NUCLEAR FACTOR ERYTHROID 2-RELATED FACTOR 2"/>
    <property type="match status" value="1"/>
</dbReference>
<keyword evidence="2" id="KW-1185">Reference proteome</keyword>
<dbReference type="OrthoDB" id="7458135at2759"/>
<protein>
    <submittedName>
        <fullName evidence="1">NFE2 like bZIP transcription factor 2</fullName>
    </submittedName>
</protein>
<proteinExistence type="evidence at protein level"/>
<name>A0A8V8TPT8_HUMAN</name>
<dbReference type="Ensembl" id="ENST00000699299.1">
    <property type="protein sequence ID" value="ENSP00000514279.1"/>
    <property type="gene ID" value="ENSG00000116044.17"/>
</dbReference>
<organism evidence="1 2">
    <name type="scientific">Homo sapiens</name>
    <name type="common">Human</name>
    <dbReference type="NCBI Taxonomy" id="9606"/>
    <lineage>
        <taxon>Eukaryota</taxon>
        <taxon>Metazoa</taxon>
        <taxon>Chordata</taxon>
        <taxon>Craniata</taxon>
        <taxon>Vertebrata</taxon>
        <taxon>Euteleostomi</taxon>
        <taxon>Mammalia</taxon>
        <taxon>Eutheria</taxon>
        <taxon>Euarchontoglires</taxon>
        <taxon>Primates</taxon>
        <taxon>Haplorrhini</taxon>
        <taxon>Catarrhini</taxon>
        <taxon>Hominidae</taxon>
        <taxon>Homo</taxon>
    </lineage>
</organism>
<dbReference type="SMR" id="A0A8V8TPT8"/>
<dbReference type="EMBL" id="AC079305">
    <property type="status" value="NOT_ANNOTATED_CDS"/>
    <property type="molecule type" value="Genomic_DNA"/>
</dbReference>
<dbReference type="AlphaFoldDB" id="A0A8V8TPT8"/>
<evidence type="ECO:0000313" key="1">
    <source>
        <dbReference type="Ensembl" id="ENSP00000514279.1"/>
    </source>
</evidence>
<dbReference type="GO" id="GO:0000978">
    <property type="term" value="F:RNA polymerase II cis-regulatory region sequence-specific DNA binding"/>
    <property type="evidence" value="ECO:0007669"/>
    <property type="project" value="InterPro"/>
</dbReference>
<dbReference type="GeneTree" id="ENSGT00950000182892"/>
<evidence type="ECO:0000313" key="2">
    <source>
        <dbReference type="Proteomes" id="UP000005640"/>
    </source>
</evidence>